<dbReference type="SMART" id="SM00479">
    <property type="entry name" value="EXOIII"/>
    <property type="match status" value="1"/>
</dbReference>
<dbReference type="CDD" id="cd06130">
    <property type="entry name" value="DNA_pol_III_epsilon_like"/>
    <property type="match status" value="1"/>
</dbReference>
<dbReference type="EC" id="3.1.-.-" evidence="2"/>
<proteinExistence type="predicted"/>
<dbReference type="Proteomes" id="UP001235343">
    <property type="component" value="Unassembled WGS sequence"/>
</dbReference>
<accession>A0ABT7LCI4</accession>
<evidence type="ECO:0000313" key="2">
    <source>
        <dbReference type="EMBL" id="MDL4842271.1"/>
    </source>
</evidence>
<reference evidence="2 3" key="1">
    <citation type="submission" date="2023-06" db="EMBL/GenBank/DDBJ databases">
        <title>Aquibacillus rhizosphaerae LR5S19.</title>
        <authorList>
            <person name="Sun J.-Q."/>
        </authorList>
    </citation>
    <scope>NUCLEOTIDE SEQUENCE [LARGE SCALE GENOMIC DNA]</scope>
    <source>
        <strain evidence="2 3">LR5S19</strain>
    </source>
</reference>
<dbReference type="Gene3D" id="3.30.420.10">
    <property type="entry name" value="Ribonuclease H-like superfamily/Ribonuclease H"/>
    <property type="match status" value="1"/>
</dbReference>
<dbReference type="PANTHER" id="PTHR30231:SF42">
    <property type="entry name" value="EXONUCLEASE"/>
    <property type="match status" value="1"/>
</dbReference>
<keyword evidence="2" id="KW-0540">Nuclease</keyword>
<dbReference type="PANTHER" id="PTHR30231">
    <property type="entry name" value="DNA POLYMERASE III SUBUNIT EPSILON"/>
    <property type="match status" value="1"/>
</dbReference>
<dbReference type="EMBL" id="JASTZU010000058">
    <property type="protein sequence ID" value="MDL4842271.1"/>
    <property type="molecule type" value="Genomic_DNA"/>
</dbReference>
<dbReference type="Pfam" id="PF00929">
    <property type="entry name" value="RNase_T"/>
    <property type="match status" value="1"/>
</dbReference>
<protein>
    <submittedName>
        <fullName evidence="2">3'-5' exonuclease</fullName>
        <ecNumber evidence="2">3.1.-.-</ecNumber>
    </submittedName>
</protein>
<organism evidence="2 3">
    <name type="scientific">Aquibacillus rhizosphaerae</name>
    <dbReference type="NCBI Taxonomy" id="3051431"/>
    <lineage>
        <taxon>Bacteria</taxon>
        <taxon>Bacillati</taxon>
        <taxon>Bacillota</taxon>
        <taxon>Bacilli</taxon>
        <taxon>Bacillales</taxon>
        <taxon>Bacillaceae</taxon>
        <taxon>Aquibacillus</taxon>
    </lineage>
</organism>
<dbReference type="InterPro" id="IPR013520">
    <property type="entry name" value="Ribonucl_H"/>
</dbReference>
<gene>
    <name evidence="2" type="ORF">QQS35_17675</name>
</gene>
<dbReference type="InterPro" id="IPR036397">
    <property type="entry name" value="RNaseH_sf"/>
</dbReference>
<name>A0ABT7LCI4_9BACI</name>
<feature type="domain" description="Exonuclease" evidence="1">
    <location>
        <begin position="2"/>
        <end position="165"/>
    </location>
</feature>
<dbReference type="GO" id="GO:0004527">
    <property type="term" value="F:exonuclease activity"/>
    <property type="evidence" value="ECO:0007669"/>
    <property type="project" value="UniProtKB-KW"/>
</dbReference>
<dbReference type="RefSeq" id="WP_285933554.1">
    <property type="nucleotide sequence ID" value="NZ_JASTZU010000058.1"/>
</dbReference>
<comment type="caution">
    <text evidence="2">The sequence shown here is derived from an EMBL/GenBank/DDBJ whole genome shotgun (WGS) entry which is preliminary data.</text>
</comment>
<dbReference type="InterPro" id="IPR012337">
    <property type="entry name" value="RNaseH-like_sf"/>
</dbReference>
<keyword evidence="3" id="KW-1185">Reference proteome</keyword>
<sequence length="202" mass="23373">MTLVSIDFETANRYRFSPCAIGIVTANEQGVVDEFYSLINPLTDFESHNIFVHGITERDVVDAPTFEELWPTIEPYLKNNIIIAHNASFDMSVLRASLDRFELTYPELEYLCSVQISKQAWPGLPNYKLNSLADFIGFQFEHHHALEDSRVVVHLLLKAMRDHNVSDLRELIALLQISCGRVFERNYITPKLKRTKQKKMRT</sequence>
<keyword evidence="2" id="KW-0269">Exonuclease</keyword>
<keyword evidence="2" id="KW-0378">Hydrolase</keyword>
<dbReference type="SUPFAM" id="SSF53098">
    <property type="entry name" value="Ribonuclease H-like"/>
    <property type="match status" value="1"/>
</dbReference>
<evidence type="ECO:0000313" key="3">
    <source>
        <dbReference type="Proteomes" id="UP001235343"/>
    </source>
</evidence>
<evidence type="ECO:0000259" key="1">
    <source>
        <dbReference type="SMART" id="SM00479"/>
    </source>
</evidence>